<accession>A0A1F6V966</accession>
<dbReference type="EMBL" id="MFTJ01000015">
    <property type="protein sequence ID" value="OGI66197.1"/>
    <property type="molecule type" value="Genomic_DNA"/>
</dbReference>
<comment type="caution">
    <text evidence="1">The sequence shown here is derived from an EMBL/GenBank/DDBJ whole genome shotgun (WGS) entry which is preliminary data.</text>
</comment>
<proteinExistence type="predicted"/>
<evidence type="ECO:0000313" key="2">
    <source>
        <dbReference type="Proteomes" id="UP000178700"/>
    </source>
</evidence>
<reference evidence="1 2" key="1">
    <citation type="journal article" date="2016" name="Nat. Commun.">
        <title>Thousands of microbial genomes shed light on interconnected biogeochemical processes in an aquifer system.</title>
        <authorList>
            <person name="Anantharaman K."/>
            <person name="Brown C.T."/>
            <person name="Hug L.A."/>
            <person name="Sharon I."/>
            <person name="Castelle C.J."/>
            <person name="Probst A.J."/>
            <person name="Thomas B.C."/>
            <person name="Singh A."/>
            <person name="Wilkins M.J."/>
            <person name="Karaoz U."/>
            <person name="Brodie E.L."/>
            <person name="Williams K.H."/>
            <person name="Hubbard S.S."/>
            <person name="Banfield J.F."/>
        </authorList>
    </citation>
    <scope>NUCLEOTIDE SEQUENCE [LARGE SCALE GENOMIC DNA]</scope>
</reference>
<sequence>MELYKSTKSIISFIKKFKLYYHMETVTIPKREYEQLKQQAKIDLDILHQVVSSLKDIKEGRVRRVR</sequence>
<name>A0A1F6V966_9BACT</name>
<dbReference type="AlphaFoldDB" id="A0A1F6V966"/>
<dbReference type="Proteomes" id="UP000178700">
    <property type="component" value="Unassembled WGS sequence"/>
</dbReference>
<evidence type="ECO:0000313" key="1">
    <source>
        <dbReference type="EMBL" id="OGI66197.1"/>
    </source>
</evidence>
<protein>
    <submittedName>
        <fullName evidence="1">Uncharacterized protein</fullName>
    </submittedName>
</protein>
<organism evidence="1 2">
    <name type="scientific">Candidatus Nomurabacteria bacterium RIFCSPHIGHO2_01_FULL_39_10</name>
    <dbReference type="NCBI Taxonomy" id="1801733"/>
    <lineage>
        <taxon>Bacteria</taxon>
        <taxon>Candidatus Nomuraibacteriota</taxon>
    </lineage>
</organism>
<gene>
    <name evidence="1" type="ORF">A2642_03415</name>
</gene>